<dbReference type="Proteomes" id="UP000626109">
    <property type="component" value="Unassembled WGS sequence"/>
</dbReference>
<accession>A0A813KZR1</accession>
<dbReference type="EMBL" id="CAJNNW010033015">
    <property type="protein sequence ID" value="CAE8716670.1"/>
    <property type="molecule type" value="Genomic_DNA"/>
</dbReference>
<dbReference type="GO" id="GO:0004831">
    <property type="term" value="F:tyrosine-tRNA ligase activity"/>
    <property type="evidence" value="ECO:0007669"/>
    <property type="project" value="InterPro"/>
</dbReference>
<evidence type="ECO:0000313" key="3">
    <source>
        <dbReference type="Proteomes" id="UP000626109"/>
    </source>
</evidence>
<dbReference type="SUPFAM" id="SSF53335">
    <property type="entry name" value="S-adenosyl-L-methionine-dependent methyltransferases"/>
    <property type="match status" value="1"/>
</dbReference>
<dbReference type="CDD" id="cd02440">
    <property type="entry name" value="AdoMet_MTases"/>
    <property type="match status" value="1"/>
</dbReference>
<comment type="caution">
    <text evidence="2">The sequence shown here is derived from an EMBL/GenBank/DDBJ whole genome shotgun (WGS) entry which is preliminary data.</text>
</comment>
<reference evidence="2" key="1">
    <citation type="submission" date="2021-02" db="EMBL/GenBank/DDBJ databases">
        <authorList>
            <person name="Dougan E. K."/>
            <person name="Rhodes N."/>
            <person name="Thang M."/>
            <person name="Chan C."/>
        </authorList>
    </citation>
    <scope>NUCLEOTIDE SEQUENCE</scope>
</reference>
<dbReference type="Proteomes" id="UP000654075">
    <property type="component" value="Unassembled WGS sequence"/>
</dbReference>
<evidence type="ECO:0000313" key="2">
    <source>
        <dbReference type="EMBL" id="CAE8716670.1"/>
    </source>
</evidence>
<dbReference type="InterPro" id="IPR036986">
    <property type="entry name" value="S4_RNA-bd_sf"/>
</dbReference>
<gene>
    <name evidence="1" type="ORF">PGLA1383_LOCUS43556</name>
    <name evidence="2" type="ORF">PGLA2088_LOCUS39157</name>
</gene>
<dbReference type="Gene3D" id="3.10.290.10">
    <property type="entry name" value="RNA-binding S4 domain"/>
    <property type="match status" value="1"/>
</dbReference>
<dbReference type="PANTHER" id="PTHR11766:SF0">
    <property type="entry name" value="TYROSINE--TRNA LIGASE, MITOCHONDRIAL"/>
    <property type="match status" value="1"/>
</dbReference>
<protein>
    <recommendedName>
        <fullName evidence="5">RNA-binding S4 domain-containing protein</fullName>
    </recommendedName>
</protein>
<evidence type="ECO:0000313" key="1">
    <source>
        <dbReference type="EMBL" id="CAE8626650.1"/>
    </source>
</evidence>
<dbReference type="GO" id="GO:0003723">
    <property type="term" value="F:RNA binding"/>
    <property type="evidence" value="ECO:0007669"/>
    <property type="project" value="InterPro"/>
</dbReference>
<organism evidence="2 3">
    <name type="scientific">Polarella glacialis</name>
    <name type="common">Dinoflagellate</name>
    <dbReference type="NCBI Taxonomy" id="89957"/>
    <lineage>
        <taxon>Eukaryota</taxon>
        <taxon>Sar</taxon>
        <taxon>Alveolata</taxon>
        <taxon>Dinophyceae</taxon>
        <taxon>Suessiales</taxon>
        <taxon>Suessiaceae</taxon>
        <taxon>Polarella</taxon>
    </lineage>
</organism>
<dbReference type="Gene3D" id="3.40.50.150">
    <property type="entry name" value="Vaccinia Virus protein VP39"/>
    <property type="match status" value="1"/>
</dbReference>
<dbReference type="SUPFAM" id="SSF55174">
    <property type="entry name" value="Alpha-L RNA-binding motif"/>
    <property type="match status" value="1"/>
</dbReference>
<dbReference type="GO" id="GO:0043039">
    <property type="term" value="P:tRNA aminoacylation"/>
    <property type="evidence" value="ECO:0007669"/>
    <property type="project" value="TreeGrafter"/>
</dbReference>
<dbReference type="PANTHER" id="PTHR11766">
    <property type="entry name" value="TYROSYL-TRNA SYNTHETASE"/>
    <property type="match status" value="1"/>
</dbReference>
<dbReference type="InterPro" id="IPR024088">
    <property type="entry name" value="Tyr-tRNA-ligase_bac-type"/>
</dbReference>
<dbReference type="InterPro" id="IPR029063">
    <property type="entry name" value="SAM-dependent_MTases_sf"/>
</dbReference>
<evidence type="ECO:0000313" key="4">
    <source>
        <dbReference type="Proteomes" id="UP000654075"/>
    </source>
</evidence>
<dbReference type="GO" id="GO:0005829">
    <property type="term" value="C:cytosol"/>
    <property type="evidence" value="ECO:0007669"/>
    <property type="project" value="TreeGrafter"/>
</dbReference>
<proteinExistence type="predicted"/>
<dbReference type="AlphaFoldDB" id="A0A813KZR1"/>
<sequence length="404" mass="44225">MESPEIQDMVWRMEPGSAPHKFQVGDLVCPKGDRDRAVVEHQLTTETELGLLEIRSLADGKTHQVPNAHLSLVQSHDARDRSIGIICAETVVYRKMARILPSFGEMALDVGSATGACTAILARSCGKENVLGIDISIQEVEHSRKIHEDLRFECLDVLKERDRLREIAVGVSILFIDIGGIREITALMRILNAVTAEIRPRICVIKNRALWDLVHGAAAPDGSLDGFAERFPRVEHQLLTDMSPYQYWQFWRSCANDDVSRYLRVFSGLPLEEIEALEALPPADFFRQAKVALADAATALQHGRAAAETSHATASAAFSGGSVAVGLPTLEAAVGTSVVDLYLQLGLVKSKSEACRVVQGGGARLNGQTVTDHRRVISEPDFEAEKLQLSIGKHKHGIIIMRSS</sequence>
<evidence type="ECO:0008006" key="5">
    <source>
        <dbReference type="Google" id="ProtNLM"/>
    </source>
</evidence>
<name>A0A813KZR1_POLGL</name>
<keyword evidence="4" id="KW-1185">Reference proteome</keyword>
<dbReference type="EMBL" id="CAJNNV010029004">
    <property type="protein sequence ID" value="CAE8626650.1"/>
    <property type="molecule type" value="Genomic_DNA"/>
</dbReference>
<dbReference type="OrthoDB" id="411921at2759"/>
<dbReference type="Gene3D" id="1.10.240.10">
    <property type="entry name" value="Tyrosyl-Transfer RNA Synthetase"/>
    <property type="match status" value="1"/>
</dbReference>